<proteinExistence type="predicted"/>
<gene>
    <name evidence="2" type="ORF">C1I89_17390</name>
</gene>
<feature type="transmembrane region" description="Helical" evidence="1">
    <location>
        <begin position="12"/>
        <end position="29"/>
    </location>
</feature>
<sequence length="344" mass="36934">MPAGRAQASTARLEWLWLLPFAAALYYPWALRWAHAGFVARDGSGVAPLLSLLTAYLVPLAGFLALYALGRQAALTDRLVLARRLAHLAVAAPPAYTLLGVLLYLMKINGHDIAVWTGLWIALAALSAMTMRTTLPRPAVLDDPAVYSRLRVGHGIASLALLLAFLAPHLFNHMLGVLGNDVHMAAMDVLRAVYRHGAVEPVLITLFFLQILSGLVLLKPKTARRADMLDSLQTASGIYLALFIASHINSVFVLARYFGTDTNYAWAIGEPVGLVGDAWNIRLLPHYSIAVWLLIVHLACGLRVVMRGHGASESRSAAAALGVIGVGSLVTMVITAGMTGLRLA</sequence>
<dbReference type="EMBL" id="POQS01000004">
    <property type="protein sequence ID" value="PND33067.1"/>
    <property type="molecule type" value="Genomic_DNA"/>
</dbReference>
<feature type="transmembrane region" description="Helical" evidence="1">
    <location>
        <begin position="113"/>
        <end position="131"/>
    </location>
</feature>
<keyword evidence="1" id="KW-1133">Transmembrane helix</keyword>
<evidence type="ECO:0000256" key="1">
    <source>
        <dbReference type="SAM" id="Phobius"/>
    </source>
</evidence>
<evidence type="ECO:0000313" key="3">
    <source>
        <dbReference type="Proteomes" id="UP000235994"/>
    </source>
</evidence>
<feature type="transmembrane region" description="Helical" evidence="1">
    <location>
        <begin position="152"/>
        <end position="171"/>
    </location>
</feature>
<dbReference type="Proteomes" id="UP000235994">
    <property type="component" value="Unassembled WGS sequence"/>
</dbReference>
<organism evidence="2 3">
    <name type="scientific">Achromobacter pulmonis</name>
    <dbReference type="NCBI Taxonomy" id="1389932"/>
    <lineage>
        <taxon>Bacteria</taxon>
        <taxon>Pseudomonadati</taxon>
        <taxon>Pseudomonadota</taxon>
        <taxon>Betaproteobacteria</taxon>
        <taxon>Burkholderiales</taxon>
        <taxon>Alcaligenaceae</taxon>
        <taxon>Achromobacter</taxon>
    </lineage>
</organism>
<feature type="transmembrane region" description="Helical" evidence="1">
    <location>
        <begin position="238"/>
        <end position="258"/>
    </location>
</feature>
<feature type="transmembrane region" description="Helical" evidence="1">
    <location>
        <begin position="49"/>
        <end position="69"/>
    </location>
</feature>
<dbReference type="GO" id="GO:0016020">
    <property type="term" value="C:membrane"/>
    <property type="evidence" value="ECO:0007669"/>
    <property type="project" value="InterPro"/>
</dbReference>
<feature type="transmembrane region" description="Helical" evidence="1">
    <location>
        <begin position="287"/>
        <end position="306"/>
    </location>
</feature>
<dbReference type="InterPro" id="IPR034804">
    <property type="entry name" value="SQR/QFR_C/D"/>
</dbReference>
<keyword evidence="3" id="KW-1185">Reference proteome</keyword>
<feature type="transmembrane region" description="Helical" evidence="1">
    <location>
        <begin position="198"/>
        <end position="218"/>
    </location>
</feature>
<keyword evidence="1" id="KW-0812">Transmembrane</keyword>
<dbReference type="AlphaFoldDB" id="A0A2N8KHY4"/>
<dbReference type="SUPFAM" id="SSF81343">
    <property type="entry name" value="Fumarate reductase respiratory complex transmembrane subunits"/>
    <property type="match status" value="1"/>
</dbReference>
<feature type="transmembrane region" description="Helical" evidence="1">
    <location>
        <begin position="85"/>
        <end position="107"/>
    </location>
</feature>
<accession>A0A2N8KHY4</accession>
<name>A0A2N8KHY4_9BURK</name>
<comment type="caution">
    <text evidence="2">The sequence shown here is derived from an EMBL/GenBank/DDBJ whole genome shotgun (WGS) entry which is preliminary data.</text>
</comment>
<protein>
    <submittedName>
        <fullName evidence="2">Uncharacterized protein</fullName>
    </submittedName>
</protein>
<evidence type="ECO:0000313" key="2">
    <source>
        <dbReference type="EMBL" id="PND33067.1"/>
    </source>
</evidence>
<feature type="transmembrane region" description="Helical" evidence="1">
    <location>
        <begin position="318"/>
        <end position="341"/>
    </location>
</feature>
<keyword evidence="1" id="KW-0472">Membrane</keyword>
<reference evidence="2 3" key="1">
    <citation type="submission" date="2018-01" db="EMBL/GenBank/DDBJ databases">
        <title>The draft genome of an aniline degradation strain ANB-1.</title>
        <authorList>
            <person name="Zhang L."/>
            <person name="Jiang J."/>
        </authorList>
    </citation>
    <scope>NUCLEOTIDE SEQUENCE [LARGE SCALE GENOMIC DNA]</scope>
    <source>
        <strain evidence="2 3">ANB-1</strain>
    </source>
</reference>